<sequence length="457" mass="48925">MTAVRAERRAVVGRVVCVASLLYATGGESLQSTVSRQCAFAPSLPGSLPLPVRQLRGACGHSRGRGGALVMTASKEKTVEQLGEHSVGARRPVTHDPLAPRLGSTQSIQAEFFAEHEVEEDDGGLLGKIKRSVAGFVSNLPFAASGSKNGPEGEGESEEKKQTLLGSSSIRVLHDELVPEEDRLERNGESQTRASLEGTLNMLSNPEEAAKETGGAVVLGSRRLGWTVQKMSENAAAAMAAITGGEGEEGDEPAKTQTLTLRPEGDGASGDGGVVDEMLMPNAEGDGMTALQRNGKNYKMETMEIDCSLPQVFTVTSELSNYPDWCGTGIKTVTERLRKGDYVEAVYKAGAFGYMFDFVLGFTMEDMKSVSFECLEGGNIKRLEGGYQFVQKGADKCRVYFEINAELAGFIPRFVQESIAKLILGIAVGELKKYAESDRCQRDLEARGVSLPPPALG</sequence>
<dbReference type="Gene3D" id="3.30.530.20">
    <property type="match status" value="1"/>
</dbReference>
<evidence type="ECO:0000256" key="1">
    <source>
        <dbReference type="SAM" id="MobiDB-lite"/>
    </source>
</evidence>
<feature type="region of interest" description="Disordered" evidence="1">
    <location>
        <begin position="142"/>
        <end position="168"/>
    </location>
</feature>
<name>A0A7S1ELA5_HEMAN</name>
<evidence type="ECO:0000313" key="2">
    <source>
        <dbReference type="EMBL" id="CAD8978192.1"/>
    </source>
</evidence>
<organism evidence="2">
    <name type="scientific">Hemiselmis andersenii</name>
    <name type="common">Cryptophyte alga</name>
    <dbReference type="NCBI Taxonomy" id="464988"/>
    <lineage>
        <taxon>Eukaryota</taxon>
        <taxon>Cryptophyceae</taxon>
        <taxon>Cryptomonadales</taxon>
        <taxon>Hemiselmidaceae</taxon>
        <taxon>Hemiselmis</taxon>
    </lineage>
</organism>
<gene>
    <name evidence="2" type="ORF">HAND00432_LOCUS29200</name>
</gene>
<dbReference type="SUPFAM" id="SSF55961">
    <property type="entry name" value="Bet v1-like"/>
    <property type="match status" value="1"/>
</dbReference>
<proteinExistence type="predicted"/>
<protein>
    <recommendedName>
        <fullName evidence="3">Coenzyme Q-binding protein COQ10 START domain-containing protein</fullName>
    </recommendedName>
</protein>
<accession>A0A7S1ELA5</accession>
<evidence type="ECO:0008006" key="3">
    <source>
        <dbReference type="Google" id="ProtNLM"/>
    </source>
</evidence>
<dbReference type="EMBL" id="HBFX01048572">
    <property type="protein sequence ID" value="CAD8978192.1"/>
    <property type="molecule type" value="Transcribed_RNA"/>
</dbReference>
<reference evidence="2" key="1">
    <citation type="submission" date="2021-01" db="EMBL/GenBank/DDBJ databases">
        <authorList>
            <person name="Corre E."/>
            <person name="Pelletier E."/>
            <person name="Niang G."/>
            <person name="Scheremetjew M."/>
            <person name="Finn R."/>
            <person name="Kale V."/>
            <person name="Holt S."/>
            <person name="Cochrane G."/>
            <person name="Meng A."/>
            <person name="Brown T."/>
            <person name="Cohen L."/>
        </authorList>
    </citation>
    <scope>NUCLEOTIDE SEQUENCE</scope>
    <source>
        <strain evidence="2">CCMP644</strain>
    </source>
</reference>
<dbReference type="AlphaFoldDB" id="A0A7S1ELA5"/>
<feature type="region of interest" description="Disordered" evidence="1">
    <location>
        <begin position="82"/>
        <end position="101"/>
    </location>
</feature>
<dbReference type="InterPro" id="IPR023393">
    <property type="entry name" value="START-like_dom_sf"/>
</dbReference>